<organism evidence="7 8">
    <name type="scientific">Vitis vinifera</name>
    <name type="common">Grape</name>
    <dbReference type="NCBI Taxonomy" id="29760"/>
    <lineage>
        <taxon>Eukaryota</taxon>
        <taxon>Viridiplantae</taxon>
        <taxon>Streptophyta</taxon>
        <taxon>Embryophyta</taxon>
        <taxon>Tracheophyta</taxon>
        <taxon>Spermatophyta</taxon>
        <taxon>Magnoliopsida</taxon>
        <taxon>eudicotyledons</taxon>
        <taxon>Gunneridae</taxon>
        <taxon>Pentapetalae</taxon>
        <taxon>rosids</taxon>
        <taxon>Vitales</taxon>
        <taxon>Vitaceae</taxon>
        <taxon>Viteae</taxon>
        <taxon>Vitis</taxon>
    </lineage>
</organism>
<dbReference type="SUPFAM" id="SSF51445">
    <property type="entry name" value="(Trans)glycosidases"/>
    <property type="match status" value="1"/>
</dbReference>
<evidence type="ECO:0000313" key="8">
    <source>
        <dbReference type="Proteomes" id="UP001227230"/>
    </source>
</evidence>
<evidence type="ECO:0000256" key="4">
    <source>
        <dbReference type="RuleBase" id="RU361153"/>
    </source>
</evidence>
<reference evidence="7 8" key="1">
    <citation type="journal article" date="2023" name="Hortic Res">
        <title>The complete reference genome for grapevine (Vitis vinifera L.) genetics and breeding.</title>
        <authorList>
            <person name="Shi X."/>
            <person name="Cao S."/>
            <person name="Wang X."/>
            <person name="Huang S."/>
            <person name="Wang Y."/>
            <person name="Liu Z."/>
            <person name="Liu W."/>
            <person name="Leng X."/>
            <person name="Peng Y."/>
            <person name="Wang N."/>
            <person name="Wang Y."/>
            <person name="Ma Z."/>
            <person name="Xu X."/>
            <person name="Zhang F."/>
            <person name="Xue H."/>
            <person name="Zhong H."/>
            <person name="Wang Y."/>
            <person name="Zhang K."/>
            <person name="Velt A."/>
            <person name="Avia K."/>
            <person name="Holtgrawe D."/>
            <person name="Grimplet J."/>
            <person name="Matus J.T."/>
            <person name="Ware D."/>
            <person name="Wu X."/>
            <person name="Wang H."/>
            <person name="Liu C."/>
            <person name="Fang Y."/>
            <person name="Rustenholz C."/>
            <person name="Cheng Z."/>
            <person name="Xiao H."/>
            <person name="Zhou Y."/>
        </authorList>
    </citation>
    <scope>NUCLEOTIDE SEQUENCE [LARGE SCALE GENOMIC DNA]</scope>
    <source>
        <strain evidence="8">cv. Pinot noir / PN40024</strain>
        <tissue evidence="7">Leaf</tissue>
    </source>
</reference>
<dbReference type="Pfam" id="PF00150">
    <property type="entry name" value="Cellulase"/>
    <property type="match status" value="1"/>
</dbReference>
<accession>A0ABY9BGT0</accession>
<dbReference type="SUPFAM" id="SSF50370">
    <property type="entry name" value="Ricin B-like lectins"/>
    <property type="match status" value="1"/>
</dbReference>
<evidence type="ECO:0000313" key="7">
    <source>
        <dbReference type="EMBL" id="WJZ81919.1"/>
    </source>
</evidence>
<keyword evidence="2 4" id="KW-0378">Hydrolase</keyword>
<name>A0ABY9BGT0_VITVI</name>
<dbReference type="EMBL" id="CP126649">
    <property type="protein sequence ID" value="WJZ81919.1"/>
    <property type="molecule type" value="Genomic_DNA"/>
</dbReference>
<dbReference type="Gene3D" id="2.80.10.50">
    <property type="match status" value="1"/>
</dbReference>
<dbReference type="InterPro" id="IPR017853">
    <property type="entry name" value="GH"/>
</dbReference>
<feature type="domain" description="Glycoside hydrolase family 5" evidence="6">
    <location>
        <begin position="70"/>
        <end position="353"/>
    </location>
</feature>
<keyword evidence="5" id="KW-0732">Signal</keyword>
<gene>
    <name evidence="7" type="ORF">VitviT2T_001728</name>
</gene>
<dbReference type="InterPro" id="IPR001547">
    <property type="entry name" value="Glyco_hydro_5"/>
</dbReference>
<dbReference type="Gene3D" id="3.20.20.80">
    <property type="entry name" value="Glycosidases"/>
    <property type="match status" value="1"/>
</dbReference>
<dbReference type="PANTHER" id="PTHR31263:SF0">
    <property type="entry name" value="CELLULASE FAMILY PROTEIN (AFU_ORTHOLOGUE AFUA_5G14560)"/>
    <property type="match status" value="1"/>
</dbReference>
<sequence>MEMIRGTTLKTFLLISLSVVATLSVCESLPLSTKGRWIVDDVTGRRVKLKCVNWISHTESMITEGLHSQPIGDIADKISEMGFNCVRLTYPTFLWTRVDYYNKTVAESLDSLNATEAKAMIAVQNPRFLSLPLRESYERVVGELGRRGLMLILDNHVSKPMWCCEREDGNGFFGDKFFDPEEWIEGLSQVANRFKDESHVIGMSMRNELRGQRSNQKDWYKYMREGAKAIHSINPNLLVVVSGLNFDNDLSFLKKKPFRLTLNNKVVFEAHWYSFDATEQWNDKPPEQECKDRAREFYRDAGFLTEGDNPAPLFISEFGMDLRMGNVVDNRYFNCYLPTVAAKDLDWALWTLQASYYYRQGSLFLEEVYSVLDFNWEKPRNPQFLEKLTILQEMLQDPNSEASPYYVIVHAKSGLCVNVDGEKKVHGSGCRHRTKWTHSGDGWPIELMGSNLCLKAVGDGRPVKVSTDCRSQQSRWRRVSKEKLHLAVRDEHDHTESLCLDASSSDPSSIVTRKCACKEGDLNCHHEEQSNWFQLVPSNIP</sequence>
<dbReference type="InterPro" id="IPR035992">
    <property type="entry name" value="Ricin_B-like_lectins"/>
</dbReference>
<proteinExistence type="inferred from homology"/>
<keyword evidence="3 4" id="KW-0326">Glycosidase</keyword>
<evidence type="ECO:0000256" key="1">
    <source>
        <dbReference type="ARBA" id="ARBA00005641"/>
    </source>
</evidence>
<protein>
    <recommendedName>
        <fullName evidence="6">Glycoside hydrolase family 5 domain-containing protein</fullName>
    </recommendedName>
</protein>
<evidence type="ECO:0000256" key="2">
    <source>
        <dbReference type="ARBA" id="ARBA00022801"/>
    </source>
</evidence>
<feature type="chain" id="PRO_5047116669" description="Glycoside hydrolase family 5 domain-containing protein" evidence="5">
    <location>
        <begin position="29"/>
        <end position="541"/>
    </location>
</feature>
<evidence type="ECO:0000256" key="5">
    <source>
        <dbReference type="SAM" id="SignalP"/>
    </source>
</evidence>
<feature type="signal peptide" evidence="5">
    <location>
        <begin position="1"/>
        <end position="28"/>
    </location>
</feature>
<evidence type="ECO:0000259" key="6">
    <source>
        <dbReference type="Pfam" id="PF00150"/>
    </source>
</evidence>
<dbReference type="PANTHER" id="PTHR31263">
    <property type="entry name" value="CELLULASE FAMILY PROTEIN (AFU_ORTHOLOGUE AFUA_5G14560)"/>
    <property type="match status" value="1"/>
</dbReference>
<keyword evidence="8" id="KW-1185">Reference proteome</keyword>
<comment type="similarity">
    <text evidence="1 4">Belongs to the glycosyl hydrolase 5 (cellulase A) family.</text>
</comment>
<dbReference type="Proteomes" id="UP001227230">
    <property type="component" value="Chromosome 2"/>
</dbReference>
<evidence type="ECO:0000256" key="3">
    <source>
        <dbReference type="ARBA" id="ARBA00023295"/>
    </source>
</evidence>